<dbReference type="InterPro" id="IPR003593">
    <property type="entry name" value="AAA+_ATPase"/>
</dbReference>
<keyword evidence="4 8" id="KW-0547">Nucleotide-binding</keyword>
<dbReference type="PANTHER" id="PTHR30050">
    <property type="entry name" value="CHROMOSOMAL REPLICATION INITIATOR PROTEIN DNAA"/>
    <property type="match status" value="1"/>
</dbReference>
<comment type="caution">
    <text evidence="15">The sequence shown here is derived from an EMBL/GenBank/DDBJ whole genome shotgun (WGS) entry which is preliminary data.</text>
</comment>
<feature type="domain" description="Chromosomal replication initiator DnaA C-terminal" evidence="14">
    <location>
        <begin position="380"/>
        <end position="448"/>
    </location>
</feature>
<feature type="binding site" evidence="8">
    <location>
        <position position="176"/>
    </location>
    <ligand>
        <name>ATP</name>
        <dbReference type="ChEBI" id="CHEBI:30616"/>
    </ligand>
</feature>
<dbReference type="GO" id="GO:0003688">
    <property type="term" value="F:DNA replication origin binding"/>
    <property type="evidence" value="ECO:0007669"/>
    <property type="project" value="UniProtKB-UniRule"/>
</dbReference>
<accession>A0A9D1JMB8</accession>
<keyword evidence="7 8" id="KW-0238">DNA-binding</keyword>
<feature type="compositionally biased region" description="Basic and acidic residues" evidence="12">
    <location>
        <begin position="92"/>
        <end position="104"/>
    </location>
</feature>
<dbReference type="GO" id="GO:0005524">
    <property type="term" value="F:ATP binding"/>
    <property type="evidence" value="ECO:0007669"/>
    <property type="project" value="UniProtKB-UniRule"/>
</dbReference>
<feature type="region of interest" description="Domain I, interacts with DnaA modulators" evidence="8">
    <location>
        <begin position="1"/>
        <end position="102"/>
    </location>
</feature>
<evidence type="ECO:0000313" key="16">
    <source>
        <dbReference type="Proteomes" id="UP000823928"/>
    </source>
</evidence>
<feature type="binding site" evidence="8">
    <location>
        <position position="178"/>
    </location>
    <ligand>
        <name>ATP</name>
        <dbReference type="ChEBI" id="CHEBI:30616"/>
    </ligand>
</feature>
<dbReference type="GO" id="GO:0006275">
    <property type="term" value="P:regulation of DNA replication"/>
    <property type="evidence" value="ECO:0007669"/>
    <property type="project" value="UniProtKB-UniRule"/>
</dbReference>
<evidence type="ECO:0000256" key="9">
    <source>
        <dbReference type="NCBIfam" id="TIGR00362"/>
    </source>
</evidence>
<gene>
    <name evidence="8 15" type="primary">dnaA</name>
    <name evidence="15" type="ORF">IAC10_00005</name>
</gene>
<dbReference type="AlphaFoldDB" id="A0A9D1JMB8"/>
<dbReference type="InterPro" id="IPR010921">
    <property type="entry name" value="Trp_repressor/repl_initiator"/>
</dbReference>
<evidence type="ECO:0000259" key="13">
    <source>
        <dbReference type="SMART" id="SM00382"/>
    </source>
</evidence>
<evidence type="ECO:0000256" key="11">
    <source>
        <dbReference type="RuleBase" id="RU004227"/>
    </source>
</evidence>
<evidence type="ECO:0000256" key="7">
    <source>
        <dbReference type="ARBA" id="ARBA00023125"/>
    </source>
</evidence>
<dbReference type="NCBIfam" id="TIGR00362">
    <property type="entry name" value="DnaA"/>
    <property type="match status" value="1"/>
</dbReference>
<evidence type="ECO:0000256" key="6">
    <source>
        <dbReference type="ARBA" id="ARBA00023121"/>
    </source>
</evidence>
<comment type="subcellular location">
    <subcellularLocation>
        <location evidence="8">Cytoplasm</location>
    </subcellularLocation>
</comment>
<dbReference type="InterPro" id="IPR013317">
    <property type="entry name" value="DnaA_dom"/>
</dbReference>
<dbReference type="EMBL" id="DVIU01000001">
    <property type="protein sequence ID" value="HIS35000.1"/>
    <property type="molecule type" value="Genomic_DNA"/>
</dbReference>
<name>A0A9D1JMB8_9BACT</name>
<comment type="function">
    <text evidence="8 10">Plays an essential role in the initiation and regulation of chromosomal replication. ATP-DnaA binds to the origin of replication (oriC) to initiate formation of the DNA replication initiation complex once per cell cycle. Binds the DnaA box (a 9 base pair repeat at the origin) and separates the double-stranded (ds)DNA. Forms a right-handed helical filament on oriC DNA; dsDNA binds to the exterior of the filament while single-stranded (ss)DNA is stabiized in the filament's interior. The ATP-DnaA-oriC complex binds and stabilizes one strand of the AT-rich DNA unwinding element (DUE), permitting loading of DNA polymerase. After initiation quickly degrades to an ADP-DnaA complex that is not apt for DNA replication. Binds acidic phospholipids.</text>
</comment>
<sequence>MDILEAKKIWSEVKAELRTTIPDHAFYTWIDTMDAAGFEHNTFSLITVHALAVQIVRQTYFTKLNEAFKNILGKEVEITITYDDDLAKKYEQEKRKERTRESKKPRSLVQEETPESKAMENLSQMQSFANLNLKFKFENFVVGENSRFAHALAYSVAQNPAKKYNPLFIYGGSGLGKTHLMQAIGHYIIFNKPNLKVRYVKTEEYVTDFINSINPMQKTKGKKSPDAEFRDKYRNIDVLLMDDIQFLESKTQTMTAVFHTFDDLLNRNKQIVITSDRLPKDIPTLPDRLRTRFEMGIVTDITPPDFETRVAILQNLANQISLETDFSVFEYIANNFVNNVRELEGAFNKVTAYASIEQTPVTIEFTKRVLNCESLKKSISVEDVAKAAADYYGVTISDFKSSARSQKISAARHVAVFLSREITEKSFESIAEFFNKKHTTMLYSYEKIKDELKVNKELDRAVADIKNSLKGQ</sequence>
<dbReference type="InterPro" id="IPR018312">
    <property type="entry name" value="Chromosome_initiator_DnaA_CS"/>
</dbReference>
<evidence type="ECO:0000256" key="4">
    <source>
        <dbReference type="ARBA" id="ARBA00022741"/>
    </source>
</evidence>
<dbReference type="HAMAP" id="MF_00377">
    <property type="entry name" value="DnaA_bact"/>
    <property type="match status" value="1"/>
</dbReference>
<feature type="domain" description="AAA+ ATPase" evidence="13">
    <location>
        <begin position="163"/>
        <end position="299"/>
    </location>
</feature>
<dbReference type="PRINTS" id="PR00051">
    <property type="entry name" value="DNAA"/>
</dbReference>
<dbReference type="SMART" id="SM00382">
    <property type="entry name" value="AAA"/>
    <property type="match status" value="1"/>
</dbReference>
<dbReference type="Pfam" id="PF11638">
    <property type="entry name" value="DnaA_N"/>
    <property type="match status" value="1"/>
</dbReference>
<dbReference type="Gene3D" id="3.30.300.180">
    <property type="match status" value="1"/>
</dbReference>
<dbReference type="InterPro" id="IPR024633">
    <property type="entry name" value="DnaA_N_dom"/>
</dbReference>
<evidence type="ECO:0000256" key="5">
    <source>
        <dbReference type="ARBA" id="ARBA00022840"/>
    </source>
</evidence>
<evidence type="ECO:0000256" key="8">
    <source>
        <dbReference type="HAMAP-Rule" id="MF_00377"/>
    </source>
</evidence>
<feature type="binding site" evidence="8">
    <location>
        <position position="174"/>
    </location>
    <ligand>
        <name>ATP</name>
        <dbReference type="ChEBI" id="CHEBI:30616"/>
    </ligand>
</feature>
<dbReference type="Pfam" id="PF08299">
    <property type="entry name" value="Bac_DnaA_C"/>
    <property type="match status" value="1"/>
</dbReference>
<keyword evidence="3 8" id="KW-0235">DNA replication</keyword>
<comment type="domain">
    <text evidence="8">Domain I is involved in oligomerization and binding regulators, domain II is flexibile and of varying length in different bacteria, domain III forms the AAA+ region, while domain IV binds dsDNA.</text>
</comment>
<dbReference type="PROSITE" id="PS01008">
    <property type="entry name" value="DNAA"/>
    <property type="match status" value="1"/>
</dbReference>
<dbReference type="GO" id="GO:0008289">
    <property type="term" value="F:lipid binding"/>
    <property type="evidence" value="ECO:0007669"/>
    <property type="project" value="UniProtKB-KW"/>
</dbReference>
<evidence type="ECO:0000256" key="2">
    <source>
        <dbReference type="ARBA" id="ARBA00022490"/>
    </source>
</evidence>
<keyword evidence="5 8" id="KW-0067">ATP-binding</keyword>
<keyword evidence="6 8" id="KW-0446">Lipid-binding</keyword>
<dbReference type="InterPro" id="IPR020591">
    <property type="entry name" value="Chromosome_initiator_DnaA-like"/>
</dbReference>
<protein>
    <recommendedName>
        <fullName evidence="8 9">Chromosomal replication initiator protein DnaA</fullName>
    </recommendedName>
</protein>
<feature type="binding site" evidence="8">
    <location>
        <position position="177"/>
    </location>
    <ligand>
        <name>ATP</name>
        <dbReference type="ChEBI" id="CHEBI:30616"/>
    </ligand>
</feature>
<feature type="region of interest" description="Domain IV, binds dsDNA" evidence="8">
    <location>
        <begin position="355"/>
        <end position="472"/>
    </location>
</feature>
<comment type="subunit">
    <text evidence="8">Oligomerizes as a right-handed, spiral filament on DNA at oriC.</text>
</comment>
<dbReference type="Gene3D" id="1.10.8.60">
    <property type="match status" value="1"/>
</dbReference>
<feature type="region of interest" description="Disordered" evidence="12">
    <location>
        <begin position="92"/>
        <end position="118"/>
    </location>
</feature>
<evidence type="ECO:0000256" key="10">
    <source>
        <dbReference type="RuleBase" id="RU000577"/>
    </source>
</evidence>
<dbReference type="InterPro" id="IPR038454">
    <property type="entry name" value="DnaA_N_sf"/>
</dbReference>
<dbReference type="SMART" id="SM00760">
    <property type="entry name" value="Bac_DnaA_C"/>
    <property type="match status" value="1"/>
</dbReference>
<dbReference type="CDD" id="cd06571">
    <property type="entry name" value="Bac_DnaA_C"/>
    <property type="match status" value="1"/>
</dbReference>
<dbReference type="Proteomes" id="UP000823928">
    <property type="component" value="Unassembled WGS sequence"/>
</dbReference>
<reference evidence="15" key="1">
    <citation type="submission" date="2020-10" db="EMBL/GenBank/DDBJ databases">
        <authorList>
            <person name="Gilroy R."/>
        </authorList>
    </citation>
    <scope>NUCLEOTIDE SEQUENCE</scope>
    <source>
        <strain evidence="15">6276</strain>
    </source>
</reference>
<dbReference type="GO" id="GO:0006270">
    <property type="term" value="P:DNA replication initiation"/>
    <property type="evidence" value="ECO:0007669"/>
    <property type="project" value="UniProtKB-UniRule"/>
</dbReference>
<dbReference type="SUPFAM" id="SSF52540">
    <property type="entry name" value="P-loop containing nucleoside triphosphate hydrolases"/>
    <property type="match status" value="1"/>
</dbReference>
<comment type="similarity">
    <text evidence="1 8 11">Belongs to the DnaA family.</text>
</comment>
<dbReference type="GO" id="GO:0005886">
    <property type="term" value="C:plasma membrane"/>
    <property type="evidence" value="ECO:0007669"/>
    <property type="project" value="TreeGrafter"/>
</dbReference>
<dbReference type="CDD" id="cd00009">
    <property type="entry name" value="AAA"/>
    <property type="match status" value="1"/>
</dbReference>
<evidence type="ECO:0000256" key="12">
    <source>
        <dbReference type="SAM" id="MobiDB-lite"/>
    </source>
</evidence>
<dbReference type="InterPro" id="IPR001957">
    <property type="entry name" value="Chromosome_initiator_DnaA"/>
</dbReference>
<evidence type="ECO:0000256" key="3">
    <source>
        <dbReference type="ARBA" id="ARBA00022705"/>
    </source>
</evidence>
<dbReference type="Pfam" id="PF00308">
    <property type="entry name" value="Bac_DnaA"/>
    <property type="match status" value="1"/>
</dbReference>
<comment type="caution">
    <text evidence="8">Lacks conserved residue(s) required for the propagation of feature annotation.</text>
</comment>
<reference evidence="15" key="2">
    <citation type="journal article" date="2021" name="PeerJ">
        <title>Extensive microbial diversity within the chicken gut microbiome revealed by metagenomics and culture.</title>
        <authorList>
            <person name="Gilroy R."/>
            <person name="Ravi A."/>
            <person name="Getino M."/>
            <person name="Pursley I."/>
            <person name="Horton D.L."/>
            <person name="Alikhan N.F."/>
            <person name="Baker D."/>
            <person name="Gharbi K."/>
            <person name="Hall N."/>
            <person name="Watson M."/>
            <person name="Adriaenssens E.M."/>
            <person name="Foster-Nyarko E."/>
            <person name="Jarju S."/>
            <person name="Secka A."/>
            <person name="Antonio M."/>
            <person name="Oren A."/>
            <person name="Chaudhuri R.R."/>
            <person name="La Ragione R."/>
            <person name="Hildebrand F."/>
            <person name="Pallen M.J."/>
        </authorList>
    </citation>
    <scope>NUCLEOTIDE SEQUENCE</scope>
    <source>
        <strain evidence="15">6276</strain>
    </source>
</reference>
<dbReference type="GO" id="GO:0005737">
    <property type="term" value="C:cytoplasm"/>
    <property type="evidence" value="ECO:0007669"/>
    <property type="project" value="UniProtKB-SubCell"/>
</dbReference>
<dbReference type="SUPFAM" id="SSF48295">
    <property type="entry name" value="TrpR-like"/>
    <property type="match status" value="1"/>
</dbReference>
<proteinExistence type="inferred from homology"/>
<keyword evidence="2 8" id="KW-0963">Cytoplasm</keyword>
<dbReference type="Gene3D" id="1.10.1750.10">
    <property type="match status" value="1"/>
</dbReference>
<dbReference type="Gene3D" id="3.40.50.300">
    <property type="entry name" value="P-loop containing nucleotide triphosphate hydrolases"/>
    <property type="match status" value="1"/>
</dbReference>
<evidence type="ECO:0000313" key="15">
    <source>
        <dbReference type="EMBL" id="HIS35000.1"/>
    </source>
</evidence>
<organism evidence="15 16">
    <name type="scientific">Candidatus Scatousia excrementigallinarum</name>
    <dbReference type="NCBI Taxonomy" id="2840935"/>
    <lineage>
        <taxon>Bacteria</taxon>
        <taxon>Candidatus Scatousia</taxon>
    </lineage>
</organism>
<evidence type="ECO:0000259" key="14">
    <source>
        <dbReference type="SMART" id="SM00760"/>
    </source>
</evidence>
<dbReference type="PANTHER" id="PTHR30050:SF2">
    <property type="entry name" value="CHROMOSOMAL REPLICATION INITIATOR PROTEIN DNAA"/>
    <property type="match status" value="1"/>
</dbReference>
<evidence type="ECO:0000256" key="1">
    <source>
        <dbReference type="ARBA" id="ARBA00006583"/>
    </source>
</evidence>
<dbReference type="InterPro" id="IPR027417">
    <property type="entry name" value="P-loop_NTPase"/>
</dbReference>
<dbReference type="InterPro" id="IPR013159">
    <property type="entry name" value="DnaA_C"/>
</dbReference>